<protein>
    <recommendedName>
        <fullName evidence="8">Ig-like domain-containing protein</fullName>
    </recommendedName>
</protein>
<keyword evidence="2" id="KW-0677">Repeat</keyword>
<dbReference type="Proteomes" id="UP000275408">
    <property type="component" value="Unassembled WGS sequence"/>
</dbReference>
<dbReference type="InterPro" id="IPR003599">
    <property type="entry name" value="Ig_sub"/>
</dbReference>
<dbReference type="FunFam" id="2.60.40.10:FF:000004">
    <property type="entry name" value="DCC isoform 1"/>
    <property type="match status" value="1"/>
</dbReference>
<reference evidence="9 10" key="1">
    <citation type="journal article" date="2018" name="Sci. Rep.">
        <title>Comparative analysis of the Pocillopora damicornis genome highlights role of immune system in coral evolution.</title>
        <authorList>
            <person name="Cunning R."/>
            <person name="Bay R.A."/>
            <person name="Gillette P."/>
            <person name="Baker A.C."/>
            <person name="Traylor-Knowles N."/>
        </authorList>
    </citation>
    <scope>NUCLEOTIDE SEQUENCE [LARGE SCALE GENOMIC DNA]</scope>
    <source>
        <strain evidence="9">RSMAS</strain>
        <tissue evidence="9">Whole animal</tissue>
    </source>
</reference>
<evidence type="ECO:0000256" key="3">
    <source>
        <dbReference type="ARBA" id="ARBA00023136"/>
    </source>
</evidence>
<feature type="domain" description="Ig-like" evidence="8">
    <location>
        <begin position="240"/>
        <end position="325"/>
    </location>
</feature>
<evidence type="ECO:0000259" key="8">
    <source>
        <dbReference type="PROSITE" id="PS50835"/>
    </source>
</evidence>
<evidence type="ECO:0000256" key="4">
    <source>
        <dbReference type="ARBA" id="ARBA00023157"/>
    </source>
</evidence>
<dbReference type="InterPro" id="IPR013106">
    <property type="entry name" value="Ig_V-set"/>
</dbReference>
<keyword evidence="6" id="KW-0393">Immunoglobulin domain</keyword>
<keyword evidence="4" id="KW-1015">Disulfide bond</keyword>
<evidence type="ECO:0000256" key="7">
    <source>
        <dbReference type="SAM" id="MobiDB-lite"/>
    </source>
</evidence>
<dbReference type="FunFam" id="2.60.40.10:FF:000189">
    <property type="entry name" value="Neogenin isoform 3"/>
    <property type="match status" value="1"/>
</dbReference>
<dbReference type="SMART" id="SM00409">
    <property type="entry name" value="IG"/>
    <property type="match status" value="9"/>
</dbReference>
<dbReference type="PANTHER" id="PTHR44170">
    <property type="entry name" value="PROTEIN SIDEKICK"/>
    <property type="match status" value="1"/>
</dbReference>
<sequence>MAQKWSKKWSKSSENQPRHFIVEEVLASTRAPYFIKEPTDTYVQRGKSAVLDCLVGGSLKAAITWRKNGIALRDLSQDDRRMIKPDGSLYFSKVNHDTAENSDEGAYQCEALTRNDMNLDFQILSRTARLLVAEISSKVAVTPSKLKVSFGDTSRFHCYVNDSTPKAVVRWRKLGENHFIESKGRFTITFDGALQIAESRFDDQGDYECTAENTVTETSHTSTLTASLEVITDSGFPRGPYVSVASVERKDIAGDIVIFDCIANGFPKPKVTWLFDGLPVVLGSGYSVVGQNNLMIESVTEEHAGTYTCRAISRNGIGEATTKLEVHHPPLFIKKPDNVHAYVDSNALFECFADGIPKPVITWSRNGDVIEESLYNIIGDGYLLVKRLVLSDMGPYQCFAENHLGKIQATAELNVYMKGQPLPSLQTTTAPNTERAEKPISASVSDTKTAQNTASASYTTVEPETTVASESSTNLSMTTTSVATVVPVTESISDISTAQVTTAAPDSTPTTDSTVDVHSSAVSDPTVTSDTTKFSVMTDALQGSSAVPYTPSAMSTIASFGTSPYPVKTATNKIATNQDTTSIPNSTASSAEPKTLPSMETLDTTVAKPDLITLIHGTSGTPASTRVADSIPETTDASKHPYSTAAKDTASTVEATNTETVTVANQFTTAIREVITTSDARQLSHPPTREITAFPKATSDFTTEPEPDVTAPPVITTTPDVQHRDELQPIVKEKTVREGSIKVIKCIATAIHKPDVDWYRNGKKLPTMKCSELNDVRCQGIPYEVYEEIKEHKFGGKSARTIKVLKIRSALYSRDQGEFECIATNGHAQPAKLIIDLNVLAPPRLIQKPDKVLSSSGKGSKVSCVVNKGNPLPTFKWEYQNTDCFTFNTSSCDPVESQWMPVPESLIMTPPNTPTKKSVVNVQGNQPTASFRCLASNKLGRDFHVIKLVRSVPLAFVKKPQNILKGYLGQKILINCSTNDQDATVSLLYRRHPFVAFEATVSLLYKHHPLASFHELDLKQNKLSRKGNVFTLLNVERRDAGIYSCQASNRGGWNIRWPPGRGYLIPIRGGLPNHFVLRPKTPLTVRQGQQITITCESEGISETKLHWMKQTKTGDVSVPSNLVTVDKDRSTNKVRAFLKISNVQAEDAGVYKCVLRVFDKTDHKMISLYVREPLSFLVKPDVILHGYQAHSLTLNCSTNDRNATVSLYHRHHPLAPFRERKIDAKKVLLKGQVFTLLNLSLKDQGTYACEAKTEENESIRWPSTRGYLIVSQARIPDYFELKPANPIIVPKGGSTIVTCESEGVSEIQLQWKKGDVSNGNASIQDRMVSIVKDWSTNRVQAILRITNAQMEDSGVYQCVLRVFEKTSMKSVEITGHMDLSLKNISTLKTSVRITIFTPTLET</sequence>
<proteinExistence type="predicted"/>
<evidence type="ECO:0000256" key="2">
    <source>
        <dbReference type="ARBA" id="ARBA00022737"/>
    </source>
</evidence>
<dbReference type="GO" id="GO:0016020">
    <property type="term" value="C:membrane"/>
    <property type="evidence" value="ECO:0007669"/>
    <property type="project" value="UniProtKB-SubCell"/>
</dbReference>
<keyword evidence="3" id="KW-0472">Membrane</keyword>
<dbReference type="CDD" id="cd00096">
    <property type="entry name" value="Ig"/>
    <property type="match status" value="1"/>
</dbReference>
<keyword evidence="10" id="KW-1185">Reference proteome</keyword>
<dbReference type="GO" id="GO:0098609">
    <property type="term" value="P:cell-cell adhesion"/>
    <property type="evidence" value="ECO:0007669"/>
    <property type="project" value="TreeGrafter"/>
</dbReference>
<feature type="region of interest" description="Disordered" evidence="7">
    <location>
        <begin position="617"/>
        <end position="651"/>
    </location>
</feature>
<dbReference type="PANTHER" id="PTHR44170:SF54">
    <property type="entry name" value="FI24025P1"/>
    <property type="match status" value="1"/>
</dbReference>
<dbReference type="SMART" id="SM00406">
    <property type="entry name" value="IGv"/>
    <property type="match status" value="3"/>
</dbReference>
<feature type="domain" description="Ig-like" evidence="8">
    <location>
        <begin position="953"/>
        <end position="1049"/>
    </location>
</feature>
<feature type="compositionally biased region" description="Polar residues" evidence="7">
    <location>
        <begin position="442"/>
        <end position="472"/>
    </location>
</feature>
<evidence type="ECO:0000256" key="1">
    <source>
        <dbReference type="ARBA" id="ARBA00004370"/>
    </source>
</evidence>
<dbReference type="InterPro" id="IPR013783">
    <property type="entry name" value="Ig-like_fold"/>
</dbReference>
<accession>A0A3M6UPU5</accession>
<feature type="domain" description="Ig-like" evidence="8">
    <location>
        <begin position="713"/>
        <end position="834"/>
    </location>
</feature>
<feature type="domain" description="Ig-like" evidence="8">
    <location>
        <begin position="330"/>
        <end position="414"/>
    </location>
</feature>
<keyword evidence="5" id="KW-0325">Glycoprotein</keyword>
<evidence type="ECO:0000256" key="5">
    <source>
        <dbReference type="ARBA" id="ARBA00023180"/>
    </source>
</evidence>
<evidence type="ECO:0000256" key="6">
    <source>
        <dbReference type="ARBA" id="ARBA00023319"/>
    </source>
</evidence>
<comment type="caution">
    <text evidence="9">The sequence shown here is derived from an EMBL/GenBank/DDBJ whole genome shotgun (WGS) entry which is preliminary data.</text>
</comment>
<dbReference type="Pfam" id="PF13927">
    <property type="entry name" value="Ig_3"/>
    <property type="match status" value="4"/>
</dbReference>
<feature type="domain" description="Ig-like" evidence="8">
    <location>
        <begin position="1072"/>
        <end position="1167"/>
    </location>
</feature>
<evidence type="ECO:0000313" key="9">
    <source>
        <dbReference type="EMBL" id="RMX55619.1"/>
    </source>
</evidence>
<name>A0A3M6UPU5_POCDA</name>
<dbReference type="InterPro" id="IPR007110">
    <property type="entry name" value="Ig-like_dom"/>
</dbReference>
<dbReference type="EMBL" id="RCHS01001028">
    <property type="protein sequence ID" value="RMX55619.1"/>
    <property type="molecule type" value="Genomic_DNA"/>
</dbReference>
<feature type="region of interest" description="Disordered" evidence="7">
    <location>
        <begin position="424"/>
        <end position="472"/>
    </location>
</feature>
<feature type="domain" description="Ig-like" evidence="8">
    <location>
        <begin position="32"/>
        <end position="120"/>
    </location>
</feature>
<feature type="region of interest" description="Disordered" evidence="7">
    <location>
        <begin position="500"/>
        <end position="527"/>
    </location>
</feature>
<feature type="domain" description="Ig-like" evidence="8">
    <location>
        <begin position="137"/>
        <end position="225"/>
    </location>
</feature>
<dbReference type="SMART" id="SM00408">
    <property type="entry name" value="IGc2"/>
    <property type="match status" value="9"/>
</dbReference>
<dbReference type="STRING" id="46731.A0A3M6UPU5"/>
<dbReference type="InterPro" id="IPR036179">
    <property type="entry name" value="Ig-like_dom_sf"/>
</dbReference>
<comment type="subcellular location">
    <subcellularLocation>
        <location evidence="1">Membrane</location>
    </subcellularLocation>
</comment>
<feature type="compositionally biased region" description="Low complexity" evidence="7">
    <location>
        <begin position="500"/>
        <end position="524"/>
    </location>
</feature>
<dbReference type="CDD" id="cd00099">
    <property type="entry name" value="IgV"/>
    <property type="match status" value="1"/>
</dbReference>
<dbReference type="SUPFAM" id="SSF48726">
    <property type="entry name" value="Immunoglobulin"/>
    <property type="match status" value="9"/>
</dbReference>
<dbReference type="InterPro" id="IPR003598">
    <property type="entry name" value="Ig_sub2"/>
</dbReference>
<gene>
    <name evidence="9" type="ORF">pdam_00001672</name>
</gene>
<feature type="domain" description="Ig-like" evidence="8">
    <location>
        <begin position="843"/>
        <end position="937"/>
    </location>
</feature>
<dbReference type="PROSITE" id="PS50835">
    <property type="entry name" value="IG_LIKE"/>
    <property type="match status" value="9"/>
</dbReference>
<evidence type="ECO:0000313" key="10">
    <source>
        <dbReference type="Proteomes" id="UP000275408"/>
    </source>
</evidence>
<dbReference type="InterPro" id="IPR013098">
    <property type="entry name" value="Ig_I-set"/>
</dbReference>
<dbReference type="Pfam" id="PF07679">
    <property type="entry name" value="I-set"/>
    <property type="match status" value="2"/>
</dbReference>
<organism evidence="9 10">
    <name type="scientific">Pocillopora damicornis</name>
    <name type="common">Cauliflower coral</name>
    <name type="synonym">Millepora damicornis</name>
    <dbReference type="NCBI Taxonomy" id="46731"/>
    <lineage>
        <taxon>Eukaryota</taxon>
        <taxon>Metazoa</taxon>
        <taxon>Cnidaria</taxon>
        <taxon>Anthozoa</taxon>
        <taxon>Hexacorallia</taxon>
        <taxon>Scleractinia</taxon>
        <taxon>Astrocoeniina</taxon>
        <taxon>Pocilloporidae</taxon>
        <taxon>Pocillopora</taxon>
    </lineage>
</organism>
<dbReference type="OrthoDB" id="114660at2759"/>
<feature type="domain" description="Ig-like" evidence="8">
    <location>
        <begin position="1276"/>
        <end position="1374"/>
    </location>
</feature>
<dbReference type="Gene3D" id="2.60.40.10">
    <property type="entry name" value="Immunoglobulins"/>
    <property type="match status" value="10"/>
</dbReference>